<dbReference type="GO" id="GO:0004177">
    <property type="term" value="F:aminopeptidase activity"/>
    <property type="evidence" value="ECO:0007669"/>
    <property type="project" value="UniProtKB-KW"/>
</dbReference>
<dbReference type="PANTHER" id="PTHR23422">
    <property type="entry name" value="DIPEPTIDYL PEPTIDASE III-RELATED"/>
    <property type="match status" value="1"/>
</dbReference>
<comment type="caution">
    <text evidence="15">The sequence shown here is derived from an EMBL/GenBank/DDBJ whole genome shotgun (WGS) entry which is preliminary data.</text>
</comment>
<protein>
    <recommendedName>
        <fullName evidence="5">dipeptidyl-peptidase III</fullName>
        <ecNumber evidence="5">3.4.14.4</ecNumber>
    </recommendedName>
    <alternativeName>
        <fullName evidence="13">Dipeptidyl aminopeptidase III</fullName>
    </alternativeName>
    <alternativeName>
        <fullName evidence="14">Dipeptidyl peptidase III</fullName>
    </alternativeName>
</protein>
<evidence type="ECO:0000256" key="10">
    <source>
        <dbReference type="ARBA" id="ARBA00022801"/>
    </source>
</evidence>
<organism evidence="15 16">
    <name type="scientific">Ladona fulva</name>
    <name type="common">Scarce chaser dragonfly</name>
    <name type="synonym">Libellula fulva</name>
    <dbReference type="NCBI Taxonomy" id="123851"/>
    <lineage>
        <taxon>Eukaryota</taxon>
        <taxon>Metazoa</taxon>
        <taxon>Ecdysozoa</taxon>
        <taxon>Arthropoda</taxon>
        <taxon>Hexapoda</taxon>
        <taxon>Insecta</taxon>
        <taxon>Pterygota</taxon>
        <taxon>Palaeoptera</taxon>
        <taxon>Odonata</taxon>
        <taxon>Epiprocta</taxon>
        <taxon>Anisoptera</taxon>
        <taxon>Libelluloidea</taxon>
        <taxon>Libellulidae</taxon>
        <taxon>Ladona</taxon>
    </lineage>
</organism>
<keyword evidence="6" id="KW-0031">Aminopeptidase</keyword>
<evidence type="ECO:0000256" key="1">
    <source>
        <dbReference type="ARBA" id="ARBA00001336"/>
    </source>
</evidence>
<evidence type="ECO:0000256" key="13">
    <source>
        <dbReference type="ARBA" id="ARBA00031288"/>
    </source>
</evidence>
<evidence type="ECO:0000256" key="7">
    <source>
        <dbReference type="ARBA" id="ARBA00022490"/>
    </source>
</evidence>
<evidence type="ECO:0000256" key="3">
    <source>
        <dbReference type="ARBA" id="ARBA00004496"/>
    </source>
</evidence>
<evidence type="ECO:0000256" key="14">
    <source>
        <dbReference type="ARBA" id="ARBA00032119"/>
    </source>
</evidence>
<dbReference type="GO" id="GO:0008237">
    <property type="term" value="F:metallopeptidase activity"/>
    <property type="evidence" value="ECO:0007669"/>
    <property type="project" value="UniProtKB-KW"/>
</dbReference>
<dbReference type="Gene3D" id="3.30.540.30">
    <property type="match status" value="1"/>
</dbReference>
<keyword evidence="7" id="KW-0963">Cytoplasm</keyword>
<reference evidence="15" key="1">
    <citation type="submission" date="2013-04" db="EMBL/GenBank/DDBJ databases">
        <authorList>
            <person name="Qu J."/>
            <person name="Murali S.C."/>
            <person name="Bandaranaike D."/>
            <person name="Bellair M."/>
            <person name="Blankenburg K."/>
            <person name="Chao H."/>
            <person name="Dinh H."/>
            <person name="Doddapaneni H."/>
            <person name="Downs B."/>
            <person name="Dugan-Rocha S."/>
            <person name="Elkadiri S."/>
            <person name="Gnanaolivu R.D."/>
            <person name="Hernandez B."/>
            <person name="Javaid M."/>
            <person name="Jayaseelan J.C."/>
            <person name="Lee S."/>
            <person name="Li M."/>
            <person name="Ming W."/>
            <person name="Munidasa M."/>
            <person name="Muniz J."/>
            <person name="Nguyen L."/>
            <person name="Ongeri F."/>
            <person name="Osuji N."/>
            <person name="Pu L.-L."/>
            <person name="Puazo M."/>
            <person name="Qu C."/>
            <person name="Quiroz J."/>
            <person name="Raj R."/>
            <person name="Weissenberger G."/>
            <person name="Xin Y."/>
            <person name="Zou X."/>
            <person name="Han Y."/>
            <person name="Richards S."/>
            <person name="Worley K."/>
            <person name="Muzny D."/>
            <person name="Gibbs R."/>
        </authorList>
    </citation>
    <scope>NUCLEOTIDE SEQUENCE</scope>
    <source>
        <strain evidence="15">Sampled in the wild</strain>
    </source>
</reference>
<accession>A0A8K0P695</accession>
<evidence type="ECO:0000256" key="12">
    <source>
        <dbReference type="ARBA" id="ARBA00023049"/>
    </source>
</evidence>
<reference evidence="15" key="2">
    <citation type="submission" date="2017-10" db="EMBL/GenBank/DDBJ databases">
        <title>Ladona fulva Genome sequencing and assembly.</title>
        <authorList>
            <person name="Murali S."/>
            <person name="Richards S."/>
            <person name="Bandaranaike D."/>
            <person name="Bellair M."/>
            <person name="Blankenburg K."/>
            <person name="Chao H."/>
            <person name="Dinh H."/>
            <person name="Doddapaneni H."/>
            <person name="Dugan-Rocha S."/>
            <person name="Elkadiri S."/>
            <person name="Gnanaolivu R."/>
            <person name="Hernandez B."/>
            <person name="Skinner E."/>
            <person name="Javaid M."/>
            <person name="Lee S."/>
            <person name="Li M."/>
            <person name="Ming W."/>
            <person name="Munidasa M."/>
            <person name="Muniz J."/>
            <person name="Nguyen L."/>
            <person name="Hughes D."/>
            <person name="Osuji N."/>
            <person name="Pu L.-L."/>
            <person name="Puazo M."/>
            <person name="Qu C."/>
            <person name="Quiroz J."/>
            <person name="Raj R."/>
            <person name="Weissenberger G."/>
            <person name="Xin Y."/>
            <person name="Zou X."/>
            <person name="Han Y."/>
            <person name="Worley K."/>
            <person name="Muzny D."/>
            <person name="Gibbs R."/>
        </authorList>
    </citation>
    <scope>NUCLEOTIDE SEQUENCE</scope>
    <source>
        <strain evidence="15">Sampled in the wild</strain>
    </source>
</reference>
<keyword evidence="16" id="KW-1185">Reference proteome</keyword>
<name>A0A8K0P695_LADFU</name>
<dbReference type="InterPro" id="IPR039461">
    <property type="entry name" value="Peptidase_M49"/>
</dbReference>
<dbReference type="GO" id="GO:0046872">
    <property type="term" value="F:metal ion binding"/>
    <property type="evidence" value="ECO:0007669"/>
    <property type="project" value="UniProtKB-KW"/>
</dbReference>
<comment type="similarity">
    <text evidence="4">Belongs to the peptidase M49 family.</text>
</comment>
<comment type="catalytic activity">
    <reaction evidence="1">
        <text>Release of an N-terminal dipeptide from a peptide comprising four or more residues, with broad specificity. Also acts on dipeptidyl 2-naphthylamides.</text>
        <dbReference type="EC" id="3.4.14.4"/>
    </reaction>
</comment>
<dbReference type="AlphaFoldDB" id="A0A8K0P695"/>
<dbReference type="OrthoDB" id="4694525at2759"/>
<evidence type="ECO:0000313" key="16">
    <source>
        <dbReference type="Proteomes" id="UP000792457"/>
    </source>
</evidence>
<dbReference type="EC" id="3.4.14.4" evidence="5"/>
<comment type="subcellular location">
    <subcellularLocation>
        <location evidence="3">Cytoplasm</location>
    </subcellularLocation>
</comment>
<dbReference type="Pfam" id="PF03571">
    <property type="entry name" value="Peptidase_M49"/>
    <property type="match status" value="1"/>
</dbReference>
<dbReference type="GO" id="GO:0005737">
    <property type="term" value="C:cytoplasm"/>
    <property type="evidence" value="ECO:0007669"/>
    <property type="project" value="UniProtKB-SubCell"/>
</dbReference>
<evidence type="ECO:0000256" key="9">
    <source>
        <dbReference type="ARBA" id="ARBA00022723"/>
    </source>
</evidence>
<dbReference type="GO" id="GO:0006508">
    <property type="term" value="P:proteolysis"/>
    <property type="evidence" value="ECO:0007669"/>
    <property type="project" value="UniProtKB-KW"/>
</dbReference>
<dbReference type="Proteomes" id="UP000792457">
    <property type="component" value="Unassembled WGS sequence"/>
</dbReference>
<keyword evidence="11" id="KW-0862">Zinc</keyword>
<keyword evidence="12" id="KW-0482">Metalloprotease</keyword>
<gene>
    <name evidence="15" type="ORF">J437_LFUL003834</name>
</gene>
<evidence type="ECO:0000256" key="6">
    <source>
        <dbReference type="ARBA" id="ARBA00022438"/>
    </source>
</evidence>
<comment type="cofactor">
    <cofactor evidence="2">
        <name>Zn(2+)</name>
        <dbReference type="ChEBI" id="CHEBI:29105"/>
    </cofactor>
</comment>
<dbReference type="FunFam" id="3.30.540.30:FF:000001">
    <property type="entry name" value="Dipeptidyl peptidase 3"/>
    <property type="match status" value="1"/>
</dbReference>
<evidence type="ECO:0000256" key="4">
    <source>
        <dbReference type="ARBA" id="ARBA00010200"/>
    </source>
</evidence>
<evidence type="ECO:0000256" key="8">
    <source>
        <dbReference type="ARBA" id="ARBA00022670"/>
    </source>
</evidence>
<dbReference type="EMBL" id="KZ308746">
    <property type="protein sequence ID" value="KAG8233763.1"/>
    <property type="molecule type" value="Genomic_DNA"/>
</dbReference>
<dbReference type="GO" id="GO:0008239">
    <property type="term" value="F:dipeptidyl-peptidase activity"/>
    <property type="evidence" value="ECO:0007669"/>
    <property type="project" value="UniProtKB-EC"/>
</dbReference>
<evidence type="ECO:0000256" key="11">
    <source>
        <dbReference type="ARBA" id="ARBA00022833"/>
    </source>
</evidence>
<dbReference type="PANTHER" id="PTHR23422:SF11">
    <property type="entry name" value="DIPEPTIDYL PEPTIDASE 3"/>
    <property type="match status" value="1"/>
</dbReference>
<keyword evidence="10" id="KW-0378">Hydrolase</keyword>
<keyword evidence="8" id="KW-0645">Protease</keyword>
<proteinExistence type="inferred from homology"/>
<evidence type="ECO:0000256" key="5">
    <source>
        <dbReference type="ARBA" id="ARBA00012063"/>
    </source>
</evidence>
<evidence type="ECO:0000256" key="2">
    <source>
        <dbReference type="ARBA" id="ARBA00001947"/>
    </source>
</evidence>
<evidence type="ECO:0000313" key="15">
    <source>
        <dbReference type="EMBL" id="KAG8233763.1"/>
    </source>
</evidence>
<keyword evidence="9" id="KW-0479">Metal-binding</keyword>
<sequence length="130" mass="14784">MVNKEMSAKFNELVEKAEQFLPKLPWPKAFEKDHFLRPDFTSLDVLTFSGSGIPSGINIPNYDEIRQKEGFKNVSLGNVIPANYKESVTPFLSDTDQGLLVKYRVQAFEVRGNLLQLFYSSFNIFSSVVL</sequence>